<evidence type="ECO:0000259" key="1">
    <source>
        <dbReference type="PROSITE" id="PS51819"/>
    </source>
</evidence>
<dbReference type="PANTHER" id="PTHR33993">
    <property type="entry name" value="GLYOXALASE-RELATED"/>
    <property type="match status" value="1"/>
</dbReference>
<dbReference type="SUPFAM" id="SSF54593">
    <property type="entry name" value="Glyoxalase/Bleomycin resistance protein/Dihydroxybiphenyl dioxygenase"/>
    <property type="match status" value="1"/>
</dbReference>
<feature type="domain" description="VOC" evidence="1">
    <location>
        <begin position="10"/>
        <end position="125"/>
    </location>
</feature>
<dbReference type="CDD" id="cd07247">
    <property type="entry name" value="SgaA_N_like"/>
    <property type="match status" value="1"/>
</dbReference>
<organism evidence="2">
    <name type="scientific">hydrothermal vent metagenome</name>
    <dbReference type="NCBI Taxonomy" id="652676"/>
    <lineage>
        <taxon>unclassified sequences</taxon>
        <taxon>metagenomes</taxon>
        <taxon>ecological metagenomes</taxon>
    </lineage>
</organism>
<dbReference type="InterPro" id="IPR037523">
    <property type="entry name" value="VOC_core"/>
</dbReference>
<dbReference type="InterPro" id="IPR004360">
    <property type="entry name" value="Glyas_Fos-R_dOase_dom"/>
</dbReference>
<dbReference type="Gene3D" id="3.10.180.10">
    <property type="entry name" value="2,3-Dihydroxybiphenyl 1,2-Dioxygenase, domain 1"/>
    <property type="match status" value="1"/>
</dbReference>
<dbReference type="InterPro" id="IPR052164">
    <property type="entry name" value="Anthracycline_SecMetBiosynth"/>
</dbReference>
<reference evidence="2" key="1">
    <citation type="submission" date="2018-06" db="EMBL/GenBank/DDBJ databases">
        <authorList>
            <person name="Zhirakovskaya E."/>
        </authorList>
    </citation>
    <scope>NUCLEOTIDE SEQUENCE</scope>
</reference>
<name>A0A3B0ZFF7_9ZZZZ</name>
<dbReference type="Pfam" id="PF00903">
    <property type="entry name" value="Glyoxalase"/>
    <property type="match status" value="1"/>
</dbReference>
<dbReference type="PANTHER" id="PTHR33993:SF14">
    <property type="entry name" value="GB|AAF24581.1"/>
    <property type="match status" value="1"/>
</dbReference>
<accession>A0A3B0ZFF7</accession>
<dbReference type="AlphaFoldDB" id="A0A3B0ZFF7"/>
<dbReference type="EMBL" id="UOFN01000111">
    <property type="protein sequence ID" value="VAW79446.1"/>
    <property type="molecule type" value="Genomic_DNA"/>
</dbReference>
<sequence length="130" mass="13969">MTDAMKQHGAFSWNELMTTDLGAAKTFYGKLFGWELEVMPTNDMEYTMAKAGGKEVAGMMAMPPEAGGMPSTWGAYVTVDDVEASAKQAEALGGKIVMAPRDIPKVGRFCVICDPQGATLSLITYSDEKC</sequence>
<proteinExistence type="predicted"/>
<dbReference type="InterPro" id="IPR029068">
    <property type="entry name" value="Glyas_Bleomycin-R_OHBP_Dase"/>
</dbReference>
<evidence type="ECO:0000313" key="2">
    <source>
        <dbReference type="EMBL" id="VAW79446.1"/>
    </source>
</evidence>
<gene>
    <name evidence="2" type="ORF">MNBD_GAMMA15-1800</name>
</gene>
<dbReference type="PROSITE" id="PS51819">
    <property type="entry name" value="VOC"/>
    <property type="match status" value="1"/>
</dbReference>
<protein>
    <recommendedName>
        <fullName evidence="1">VOC domain-containing protein</fullName>
    </recommendedName>
</protein>